<dbReference type="Proteomes" id="UP000322244">
    <property type="component" value="Unassembled WGS sequence"/>
</dbReference>
<sequence length="380" mass="42062">MSASPDLDVYRAIDRIGSVGAVRLDRLKRKYRPLPDYGFFGPGSVTWKVWSYPTSAIMGFQRAVTIEFLDPNLNAAVVASGGVKSRPRNRYERTMRYFALVAVGDTAAATKAADILVKVHSLGIGVDPVTGGRYDSNSPKSQLWIHMTAWHSILYCYEVFGPGQLSAAEEAEYWEQCAVAAQCQTIDPDEVPRTRDAVIEYFEAWKPRLAASQTAQSMARMILHTEVALPPNQPAWATPVLQPVARLAAMATISTYPQYMRQLFGIRQSAAEDAVVRPAVRALMTAINSNMHLYDAVWSWLVPGVADLVMPAALGLPATNPITMTPRAAQQLYGYDIPAQAHPQLRRKQEQRVFGEHTAPSYEGLEESEEFFGNMRGVPQ</sequence>
<name>A0A5A7S7G2_9NOCA</name>
<evidence type="ECO:0000313" key="2">
    <source>
        <dbReference type="EMBL" id="KAA0018488.1"/>
    </source>
</evidence>
<dbReference type="InterPro" id="IPR018713">
    <property type="entry name" value="MPAB/Lcp_cat_dom"/>
</dbReference>
<gene>
    <name evidence="2" type="ORF">FOY51_23705</name>
</gene>
<protein>
    <submittedName>
        <fullName evidence="2">DUF2236 domain-containing protein</fullName>
    </submittedName>
</protein>
<evidence type="ECO:0000313" key="3">
    <source>
        <dbReference type="Proteomes" id="UP000322244"/>
    </source>
</evidence>
<proteinExistence type="predicted"/>
<evidence type="ECO:0000259" key="1">
    <source>
        <dbReference type="Pfam" id="PF09995"/>
    </source>
</evidence>
<dbReference type="PANTHER" id="PTHR36151:SF3">
    <property type="entry name" value="ER-BOUND OXYGENASE MPAB_MPAB'_RUBBER OXYGENASE CATALYTIC DOMAIN-CONTAINING PROTEIN"/>
    <property type="match status" value="1"/>
</dbReference>
<reference evidence="2 3" key="1">
    <citation type="submission" date="2019-07" db="EMBL/GenBank/DDBJ databases">
        <title>Rhodococcus cavernicolus sp. nov., isolated from a cave.</title>
        <authorList>
            <person name="Lee S.D."/>
        </authorList>
    </citation>
    <scope>NUCLEOTIDE SEQUENCE [LARGE SCALE GENOMIC DNA]</scope>
    <source>
        <strain evidence="2 3">C1-24</strain>
    </source>
</reference>
<dbReference type="RefSeq" id="WP_149432749.1">
    <property type="nucleotide sequence ID" value="NZ_VLNY01000017.1"/>
</dbReference>
<feature type="domain" description="ER-bound oxygenase mpaB/mpaB'/Rubber oxygenase catalytic" evidence="1">
    <location>
        <begin position="47"/>
        <end position="286"/>
    </location>
</feature>
<dbReference type="EMBL" id="VLNY01000017">
    <property type="protein sequence ID" value="KAA0018488.1"/>
    <property type="molecule type" value="Genomic_DNA"/>
</dbReference>
<dbReference type="AlphaFoldDB" id="A0A5A7S7G2"/>
<accession>A0A5A7S7G2</accession>
<dbReference type="PANTHER" id="PTHR36151">
    <property type="entry name" value="BLR2777 PROTEIN"/>
    <property type="match status" value="1"/>
</dbReference>
<keyword evidence="3" id="KW-1185">Reference proteome</keyword>
<dbReference type="OrthoDB" id="108890at2"/>
<comment type="caution">
    <text evidence="2">The sequence shown here is derived from an EMBL/GenBank/DDBJ whole genome shotgun (WGS) entry which is preliminary data.</text>
</comment>
<organism evidence="2 3">
    <name type="scientific">Antrihabitans cavernicola</name>
    <dbReference type="NCBI Taxonomy" id="2495913"/>
    <lineage>
        <taxon>Bacteria</taxon>
        <taxon>Bacillati</taxon>
        <taxon>Actinomycetota</taxon>
        <taxon>Actinomycetes</taxon>
        <taxon>Mycobacteriales</taxon>
        <taxon>Nocardiaceae</taxon>
        <taxon>Antrihabitans</taxon>
    </lineage>
</organism>
<dbReference type="Pfam" id="PF09995">
    <property type="entry name" value="MPAB_Lcp_cat"/>
    <property type="match status" value="1"/>
</dbReference>
<dbReference type="GO" id="GO:0016491">
    <property type="term" value="F:oxidoreductase activity"/>
    <property type="evidence" value="ECO:0007669"/>
    <property type="project" value="InterPro"/>
</dbReference>